<evidence type="ECO:0000313" key="1">
    <source>
        <dbReference type="EMBL" id="RNA44628.1"/>
    </source>
</evidence>
<organism evidence="1 2">
    <name type="scientific">Brachionus plicatilis</name>
    <name type="common">Marine rotifer</name>
    <name type="synonym">Brachionus muelleri</name>
    <dbReference type="NCBI Taxonomy" id="10195"/>
    <lineage>
        <taxon>Eukaryota</taxon>
        <taxon>Metazoa</taxon>
        <taxon>Spiralia</taxon>
        <taxon>Gnathifera</taxon>
        <taxon>Rotifera</taxon>
        <taxon>Eurotatoria</taxon>
        <taxon>Monogononta</taxon>
        <taxon>Pseudotrocha</taxon>
        <taxon>Ploima</taxon>
        <taxon>Brachionidae</taxon>
        <taxon>Brachionus</taxon>
    </lineage>
</organism>
<gene>
    <name evidence="1" type="ORF">BpHYR1_035222</name>
</gene>
<proteinExistence type="predicted"/>
<accession>A0A3M7T9N9</accession>
<sequence length="200" mass="22395">MASGMCWPLSSPFCSNWPYSAKDWASCSEMVASANFTFGARLDHIIDQEKKFIFEYGTTLVVLEFEVVQRMKKFNQPIFYSLDDRIVLLAVCVNNALVRPDQIVLNGFSKLINLFALGVHNFHGLLYQIFIELIADAERNFAAAVLRFGDTECDLSNLLGPVSTLDCLSRDCAGDSVGPQSEARSPWFESVIVVFKYPLS</sequence>
<evidence type="ECO:0000313" key="2">
    <source>
        <dbReference type="Proteomes" id="UP000276133"/>
    </source>
</evidence>
<name>A0A3M7T9N9_BRAPC</name>
<dbReference type="AlphaFoldDB" id="A0A3M7T9N9"/>
<keyword evidence="2" id="KW-1185">Reference proteome</keyword>
<dbReference type="EMBL" id="REGN01000082">
    <property type="protein sequence ID" value="RNA44628.1"/>
    <property type="molecule type" value="Genomic_DNA"/>
</dbReference>
<reference evidence="1 2" key="1">
    <citation type="journal article" date="2018" name="Sci. Rep.">
        <title>Genomic signatures of local adaptation to the degree of environmental predictability in rotifers.</title>
        <authorList>
            <person name="Franch-Gras L."/>
            <person name="Hahn C."/>
            <person name="Garcia-Roger E.M."/>
            <person name="Carmona M.J."/>
            <person name="Serra M."/>
            <person name="Gomez A."/>
        </authorList>
    </citation>
    <scope>NUCLEOTIDE SEQUENCE [LARGE SCALE GENOMIC DNA]</scope>
    <source>
        <strain evidence="1">HYR1</strain>
    </source>
</reference>
<dbReference type="Proteomes" id="UP000276133">
    <property type="component" value="Unassembled WGS sequence"/>
</dbReference>
<comment type="caution">
    <text evidence="1">The sequence shown here is derived from an EMBL/GenBank/DDBJ whole genome shotgun (WGS) entry which is preliminary data.</text>
</comment>
<protein>
    <submittedName>
        <fullName evidence="1">Uncharacterized protein</fullName>
    </submittedName>
</protein>